<sequence length="264" mass="28836">MEAENIKLNRLHYTLFIICVAFSMVTVSATSEMSNINDGKSVNDNSSKDSNNVKNSVSINNTDITLYNLSLGDNGTKVASLQKTLYKYGYYSGEIDGEFGPYTEQAVKLLQIDAGLNPDGYVGSLTSSVIDQLNTLLENDSQGVIGNSKKTNQESISSNNGEYSSKSSSNANSYGNSRSSGSSLYGGYGKGVGDCWDNSEMLYQKLKSQGNDVRIIQYPTSLSSNHRSVQYYSNGKWVDYDYKGNGYKKVYYATSNKNGATVVK</sequence>
<dbReference type="AlphaFoldDB" id="A0A1V6N1T1"/>
<keyword evidence="2" id="KW-0472">Membrane</keyword>
<dbReference type="SUPFAM" id="SSF47090">
    <property type="entry name" value="PGBD-like"/>
    <property type="match status" value="1"/>
</dbReference>
<proteinExistence type="predicted"/>
<dbReference type="Gene3D" id="1.10.101.10">
    <property type="entry name" value="PGBD-like superfamily/PGBD"/>
    <property type="match status" value="1"/>
</dbReference>
<dbReference type="InterPro" id="IPR036366">
    <property type="entry name" value="PGBDSf"/>
</dbReference>
<feature type="region of interest" description="Disordered" evidence="1">
    <location>
        <begin position="142"/>
        <end position="176"/>
    </location>
</feature>
<dbReference type="Pfam" id="PF01471">
    <property type="entry name" value="PG_binding_1"/>
    <property type="match status" value="1"/>
</dbReference>
<keyword evidence="5" id="KW-1185">Reference proteome</keyword>
<reference evidence="4 5" key="1">
    <citation type="submission" date="2014-12" db="EMBL/GenBank/DDBJ databases">
        <title>Genome sequence of Methanobrevibacter arboriphilicus DH1, DSM1125.</title>
        <authorList>
            <person name="Poehlein A."/>
            <person name="Thauer R.K."/>
            <person name="Seedorf H."/>
            <person name="Daniel R."/>
        </authorList>
    </citation>
    <scope>NUCLEOTIDE SEQUENCE [LARGE SCALE GENOMIC DNA]</scope>
    <source>
        <strain evidence="4 5">DH1</strain>
    </source>
</reference>
<gene>
    <name evidence="4" type="ORF">MBBAR_11c00080</name>
</gene>
<name>A0A1V6N1T1_METAZ</name>
<dbReference type="InterPro" id="IPR036365">
    <property type="entry name" value="PGBD-like_sf"/>
</dbReference>
<feature type="transmembrane region" description="Helical" evidence="2">
    <location>
        <begin position="12"/>
        <end position="31"/>
    </location>
</feature>
<evidence type="ECO:0000313" key="4">
    <source>
        <dbReference type="EMBL" id="OQD58615.1"/>
    </source>
</evidence>
<evidence type="ECO:0000313" key="5">
    <source>
        <dbReference type="Proteomes" id="UP000191661"/>
    </source>
</evidence>
<dbReference type="RefSeq" id="WP_080460467.1">
    <property type="nucleotide sequence ID" value="NZ_JXMW01000011.1"/>
</dbReference>
<comment type="caution">
    <text evidence="4">The sequence shown here is derived from an EMBL/GenBank/DDBJ whole genome shotgun (WGS) entry which is preliminary data.</text>
</comment>
<evidence type="ECO:0000256" key="1">
    <source>
        <dbReference type="SAM" id="MobiDB-lite"/>
    </source>
</evidence>
<dbReference type="InterPro" id="IPR002477">
    <property type="entry name" value="Peptidoglycan-bd-like"/>
</dbReference>
<feature type="compositionally biased region" description="Low complexity" evidence="1">
    <location>
        <begin position="155"/>
        <end position="176"/>
    </location>
</feature>
<dbReference type="Proteomes" id="UP000191661">
    <property type="component" value="Unassembled WGS sequence"/>
</dbReference>
<evidence type="ECO:0000259" key="3">
    <source>
        <dbReference type="Pfam" id="PF01471"/>
    </source>
</evidence>
<keyword evidence="2" id="KW-0812">Transmembrane</keyword>
<protein>
    <recommendedName>
        <fullName evidence="3">Peptidoglycan binding-like domain-containing protein</fullName>
    </recommendedName>
</protein>
<feature type="compositionally biased region" description="Polar residues" evidence="1">
    <location>
        <begin position="142"/>
        <end position="154"/>
    </location>
</feature>
<accession>A0A1V6N1T1</accession>
<keyword evidence="2" id="KW-1133">Transmembrane helix</keyword>
<organism evidence="4 5">
    <name type="scientific">Methanobrevibacter arboriphilus JCM 13429 = DSM 1125</name>
    <dbReference type="NCBI Taxonomy" id="1300164"/>
    <lineage>
        <taxon>Archaea</taxon>
        <taxon>Methanobacteriati</taxon>
        <taxon>Methanobacteriota</taxon>
        <taxon>Methanomada group</taxon>
        <taxon>Methanobacteria</taxon>
        <taxon>Methanobacteriales</taxon>
        <taxon>Methanobacteriaceae</taxon>
        <taxon>Methanobrevibacter</taxon>
    </lineage>
</organism>
<dbReference type="OrthoDB" id="77526at2157"/>
<dbReference type="EMBL" id="JXMW01000011">
    <property type="protein sequence ID" value="OQD58615.1"/>
    <property type="molecule type" value="Genomic_DNA"/>
</dbReference>
<feature type="domain" description="Peptidoglycan binding-like" evidence="3">
    <location>
        <begin position="75"/>
        <end position="127"/>
    </location>
</feature>
<evidence type="ECO:0000256" key="2">
    <source>
        <dbReference type="SAM" id="Phobius"/>
    </source>
</evidence>